<dbReference type="Proteomes" id="UP000199657">
    <property type="component" value="Unassembled WGS sequence"/>
</dbReference>
<dbReference type="Pfam" id="PF03466">
    <property type="entry name" value="LysR_substrate"/>
    <property type="match status" value="1"/>
</dbReference>
<dbReference type="InterPro" id="IPR036390">
    <property type="entry name" value="WH_DNA-bd_sf"/>
</dbReference>
<dbReference type="PROSITE" id="PS50931">
    <property type="entry name" value="HTH_LYSR"/>
    <property type="match status" value="1"/>
</dbReference>
<evidence type="ECO:0000313" key="6">
    <source>
        <dbReference type="EMBL" id="SEO73757.1"/>
    </source>
</evidence>
<dbReference type="GO" id="GO:0006351">
    <property type="term" value="P:DNA-templated transcription"/>
    <property type="evidence" value="ECO:0007669"/>
    <property type="project" value="TreeGrafter"/>
</dbReference>
<dbReference type="FunFam" id="1.10.10.10:FF:000001">
    <property type="entry name" value="LysR family transcriptional regulator"/>
    <property type="match status" value="1"/>
</dbReference>
<keyword evidence="2" id="KW-0805">Transcription regulation</keyword>
<dbReference type="SUPFAM" id="SSF53850">
    <property type="entry name" value="Periplasmic binding protein-like II"/>
    <property type="match status" value="1"/>
</dbReference>
<dbReference type="InterPro" id="IPR058163">
    <property type="entry name" value="LysR-type_TF_proteobact-type"/>
</dbReference>
<comment type="similarity">
    <text evidence="1">Belongs to the LysR transcriptional regulatory family.</text>
</comment>
<evidence type="ECO:0000259" key="5">
    <source>
        <dbReference type="PROSITE" id="PS50931"/>
    </source>
</evidence>
<dbReference type="PANTHER" id="PTHR30537:SF5">
    <property type="entry name" value="HTH-TYPE TRANSCRIPTIONAL ACTIVATOR TTDR-RELATED"/>
    <property type="match status" value="1"/>
</dbReference>
<dbReference type="EMBL" id="FOEG01000002">
    <property type="protein sequence ID" value="SEO73757.1"/>
    <property type="molecule type" value="Genomic_DNA"/>
</dbReference>
<keyword evidence="7" id="KW-1185">Reference proteome</keyword>
<dbReference type="GO" id="GO:0043565">
    <property type="term" value="F:sequence-specific DNA binding"/>
    <property type="evidence" value="ECO:0007669"/>
    <property type="project" value="TreeGrafter"/>
</dbReference>
<accession>A0A1H8S5E9</accession>
<evidence type="ECO:0000313" key="7">
    <source>
        <dbReference type="Proteomes" id="UP000199657"/>
    </source>
</evidence>
<evidence type="ECO:0000256" key="2">
    <source>
        <dbReference type="ARBA" id="ARBA00023015"/>
    </source>
</evidence>
<dbReference type="STRING" id="406100.SAMN04488052_102499"/>
<dbReference type="AlphaFoldDB" id="A0A1H8S5E9"/>
<dbReference type="SUPFAM" id="SSF46785">
    <property type="entry name" value="Winged helix' DNA-binding domain"/>
    <property type="match status" value="1"/>
</dbReference>
<dbReference type="InterPro" id="IPR005119">
    <property type="entry name" value="LysR_subst-bd"/>
</dbReference>
<reference evidence="6 7" key="1">
    <citation type="submission" date="2016-10" db="EMBL/GenBank/DDBJ databases">
        <authorList>
            <person name="de Groot N.N."/>
        </authorList>
    </citation>
    <scope>NUCLEOTIDE SEQUENCE [LARGE SCALE GENOMIC DNA]</scope>
    <source>
        <strain evidence="6 7">CGMCC 1.6291</strain>
    </source>
</reference>
<organism evidence="6 7">
    <name type="scientific">Aquisalimonas asiatica</name>
    <dbReference type="NCBI Taxonomy" id="406100"/>
    <lineage>
        <taxon>Bacteria</taxon>
        <taxon>Pseudomonadati</taxon>
        <taxon>Pseudomonadota</taxon>
        <taxon>Gammaproteobacteria</taxon>
        <taxon>Chromatiales</taxon>
        <taxon>Ectothiorhodospiraceae</taxon>
        <taxon>Aquisalimonas</taxon>
    </lineage>
</organism>
<dbReference type="Gene3D" id="3.40.190.290">
    <property type="match status" value="1"/>
</dbReference>
<sequence length="323" mass="34382">MTAFPLVRKTANVERMVDDLETLGGSLEDVRAFCAVAEFGTVSAAARHTGETKGAVSRRVSRLERRLGVRLLARTPRAVTPTEEGLAFHAKARDALTWLDEAAEGARQSQAVPRGHLRITAPVDFGMDVLPELVARFRTLHPQITVELLLTDAPIDLAAHRIDLALRATVEALPDMGYRASAVGRFRIGLYASPGYLSARGGAPEAPPDLARHDLVTKQELAGAVQWTLTDARGRSSQVVTRSVVAASDYAGVLRIAAAGSGIGPAPDLVAAAFVAAGVVEPVLPAWRLSEGTLYAITLGGRDAPARVRVFRDFMRERLGAGG</sequence>
<dbReference type="InterPro" id="IPR000847">
    <property type="entry name" value="LysR_HTH_N"/>
</dbReference>
<proteinExistence type="inferred from homology"/>
<dbReference type="Gene3D" id="1.10.10.10">
    <property type="entry name" value="Winged helix-like DNA-binding domain superfamily/Winged helix DNA-binding domain"/>
    <property type="match status" value="1"/>
</dbReference>
<dbReference type="PANTHER" id="PTHR30537">
    <property type="entry name" value="HTH-TYPE TRANSCRIPTIONAL REGULATOR"/>
    <property type="match status" value="1"/>
</dbReference>
<dbReference type="GO" id="GO:0003700">
    <property type="term" value="F:DNA-binding transcription factor activity"/>
    <property type="evidence" value="ECO:0007669"/>
    <property type="project" value="InterPro"/>
</dbReference>
<protein>
    <submittedName>
        <fullName evidence="6">Transcriptional regulator, LysR family</fullName>
    </submittedName>
</protein>
<feature type="domain" description="HTH lysR-type" evidence="5">
    <location>
        <begin position="27"/>
        <end position="82"/>
    </location>
</feature>
<gene>
    <name evidence="6" type="ORF">SAMN04488052_102499</name>
</gene>
<dbReference type="Pfam" id="PF00126">
    <property type="entry name" value="HTH_1"/>
    <property type="match status" value="1"/>
</dbReference>
<evidence type="ECO:0000256" key="3">
    <source>
        <dbReference type="ARBA" id="ARBA00023125"/>
    </source>
</evidence>
<dbReference type="CDD" id="cd08422">
    <property type="entry name" value="PBP2_CrgA_like"/>
    <property type="match status" value="1"/>
</dbReference>
<keyword evidence="4" id="KW-0804">Transcription</keyword>
<evidence type="ECO:0000256" key="1">
    <source>
        <dbReference type="ARBA" id="ARBA00009437"/>
    </source>
</evidence>
<name>A0A1H8S5E9_9GAMM</name>
<evidence type="ECO:0000256" key="4">
    <source>
        <dbReference type="ARBA" id="ARBA00023163"/>
    </source>
</evidence>
<dbReference type="InterPro" id="IPR036388">
    <property type="entry name" value="WH-like_DNA-bd_sf"/>
</dbReference>
<keyword evidence="3" id="KW-0238">DNA-binding</keyword>